<evidence type="ECO:0000313" key="2">
    <source>
        <dbReference type="EMBL" id="SNZ21295.1"/>
    </source>
</evidence>
<evidence type="ECO:0000256" key="1">
    <source>
        <dbReference type="SAM" id="MobiDB-lite"/>
    </source>
</evidence>
<gene>
    <name evidence="2" type="ORF">SAMN06265368_4412</name>
</gene>
<feature type="compositionally biased region" description="Basic and acidic residues" evidence="1">
    <location>
        <begin position="32"/>
        <end position="41"/>
    </location>
</feature>
<keyword evidence="3" id="KW-1185">Reference proteome</keyword>
<name>A0A285PHU8_9HYPH</name>
<dbReference type="RefSeq" id="WP_097155669.1">
    <property type="nucleotide sequence ID" value="NZ_OBEL01000007.1"/>
</dbReference>
<sequence>MCMFGSKSPPPPTPPKEYAAAKSPTRAQAKSAGERVRDRVASRPQTLLTSPSGVGVLDTSGKKKLLGA</sequence>
<protein>
    <submittedName>
        <fullName evidence="2">Uncharacterized protein</fullName>
    </submittedName>
</protein>
<dbReference type="Proteomes" id="UP000219439">
    <property type="component" value="Unassembled WGS sequence"/>
</dbReference>
<dbReference type="EMBL" id="OBEL01000007">
    <property type="protein sequence ID" value="SNZ21295.1"/>
    <property type="molecule type" value="Genomic_DNA"/>
</dbReference>
<accession>A0A285PHU8</accession>
<organism evidence="2 3">
    <name type="scientific">Cohaesibacter gelatinilyticus</name>
    <dbReference type="NCBI Taxonomy" id="372072"/>
    <lineage>
        <taxon>Bacteria</taxon>
        <taxon>Pseudomonadati</taxon>
        <taxon>Pseudomonadota</taxon>
        <taxon>Alphaproteobacteria</taxon>
        <taxon>Hyphomicrobiales</taxon>
        <taxon>Cohaesibacteraceae</taxon>
    </lineage>
</organism>
<dbReference type="AlphaFoldDB" id="A0A285PHU8"/>
<feature type="compositionally biased region" description="Polar residues" evidence="1">
    <location>
        <begin position="43"/>
        <end position="52"/>
    </location>
</feature>
<reference evidence="2 3" key="1">
    <citation type="submission" date="2017-09" db="EMBL/GenBank/DDBJ databases">
        <authorList>
            <person name="Ehlers B."/>
            <person name="Leendertz F.H."/>
        </authorList>
    </citation>
    <scope>NUCLEOTIDE SEQUENCE [LARGE SCALE GENOMIC DNA]</scope>
    <source>
        <strain evidence="2 3">DSM 18289</strain>
    </source>
</reference>
<proteinExistence type="predicted"/>
<evidence type="ECO:0000313" key="3">
    <source>
        <dbReference type="Proteomes" id="UP000219439"/>
    </source>
</evidence>
<feature type="region of interest" description="Disordered" evidence="1">
    <location>
        <begin position="1"/>
        <end position="68"/>
    </location>
</feature>